<protein>
    <submittedName>
        <fullName evidence="1">Uncharacterized protein</fullName>
    </submittedName>
</protein>
<proteinExistence type="predicted"/>
<gene>
    <name evidence="1" type="ordered locus">CPS_4475</name>
</gene>
<reference evidence="1" key="1">
    <citation type="journal article" date="2005" name="Proc. Natl. Acad. Sci. U.S.A.">
        <title>The psychrophilic lifestyle as revealed by the genome sequence of Colwellia psychrerythraea 34H through genomic and proteomic analyses.</title>
        <authorList>
            <person name="Methe B.A."/>
            <person name="Nelson K.E."/>
            <person name="Deming J.W."/>
            <person name="Momen B."/>
            <person name="Melamud E."/>
            <person name="Zhang X."/>
            <person name="Moult J."/>
            <person name="Madupu R."/>
            <person name="Nelson W.C."/>
            <person name="Dodson R.J."/>
            <person name="Brinkac L.M."/>
            <person name="Daugherty S.C."/>
            <person name="Durkin A.S."/>
            <person name="DeBoy R.T."/>
            <person name="Kolonay J.F."/>
            <person name="Sullivan S.A."/>
            <person name="Zhou L."/>
            <person name="Davidsen T.M."/>
            <person name="Wu M."/>
            <person name="Huston A.L."/>
            <person name="Lewis M."/>
            <person name="Weaver B."/>
            <person name="Weidman J.F."/>
            <person name="Khouri H."/>
            <person name="Utterback T.R."/>
            <person name="Feldblyum T.V."/>
            <person name="Fraser C.M."/>
        </authorList>
    </citation>
    <scope>NUCLEOTIDE SEQUENCE [LARGE SCALE GENOMIC DNA]</scope>
    <source>
        <strain evidence="1">34H</strain>
    </source>
</reference>
<evidence type="ECO:0000313" key="2">
    <source>
        <dbReference type="Proteomes" id="UP000000547"/>
    </source>
</evidence>
<dbReference type="Proteomes" id="UP000000547">
    <property type="component" value="Chromosome"/>
</dbReference>
<sequence>MKLWTFVASNPRKGQKNNFFTEMVSIFSDRGDEGGV</sequence>
<dbReference type="AlphaFoldDB" id="Q47VP9"/>
<dbReference type="HOGENOM" id="CLU_3355571_0_0_6"/>
<dbReference type="EMBL" id="CP000083">
    <property type="protein sequence ID" value="AAZ26538.1"/>
    <property type="molecule type" value="Genomic_DNA"/>
</dbReference>
<evidence type="ECO:0000313" key="1">
    <source>
        <dbReference type="EMBL" id="AAZ26538.1"/>
    </source>
</evidence>
<accession>Q47VP9</accession>
<organism evidence="1 2">
    <name type="scientific">Colwellia psychrerythraea (strain 34H / ATCC BAA-681)</name>
    <name type="common">Vibrio psychroerythus</name>
    <dbReference type="NCBI Taxonomy" id="167879"/>
    <lineage>
        <taxon>Bacteria</taxon>
        <taxon>Pseudomonadati</taxon>
        <taxon>Pseudomonadota</taxon>
        <taxon>Gammaproteobacteria</taxon>
        <taxon>Alteromonadales</taxon>
        <taxon>Colwelliaceae</taxon>
        <taxon>Colwellia</taxon>
    </lineage>
</organism>
<name>Q47VP9_COLP3</name>
<dbReference type="KEGG" id="cps:CPS_4475"/>